<feature type="compositionally biased region" description="Low complexity" evidence="1">
    <location>
        <begin position="119"/>
        <end position="129"/>
    </location>
</feature>
<sequence>SPLCRALRARRRASGRAHRHRRDLSSALRPRLSGAAGPRHARRGDRVGCGGAGRGALLHRDAGPVAHPRAQHRRAHRGQRAAAGPGSAADAHPDAHRPHRLPGRGDVPVRAGRGRGAAGDRAAAPDPEL</sequence>
<feature type="compositionally biased region" description="Low complexity" evidence="1">
    <location>
        <begin position="80"/>
        <end position="90"/>
    </location>
</feature>
<evidence type="ECO:0000256" key="1">
    <source>
        <dbReference type="SAM" id="MobiDB-lite"/>
    </source>
</evidence>
<feature type="region of interest" description="Disordered" evidence="1">
    <location>
        <begin position="1"/>
        <end position="129"/>
    </location>
</feature>
<proteinExistence type="predicted"/>
<protein>
    <submittedName>
        <fullName evidence="2">Uncharacterized protein</fullName>
    </submittedName>
</protein>
<feature type="non-terminal residue" evidence="2">
    <location>
        <position position="1"/>
    </location>
</feature>
<feature type="non-terminal residue" evidence="2">
    <location>
        <position position="129"/>
    </location>
</feature>
<reference evidence="2" key="1">
    <citation type="submission" date="2020-02" db="EMBL/GenBank/DDBJ databases">
        <authorList>
            <person name="Meier V. D."/>
        </authorList>
    </citation>
    <scope>NUCLEOTIDE SEQUENCE</scope>
    <source>
        <strain evidence="2">AVDCRST_MAG89</strain>
    </source>
</reference>
<feature type="compositionally biased region" description="Basic residues" evidence="1">
    <location>
        <begin position="7"/>
        <end position="22"/>
    </location>
</feature>
<dbReference type="EMBL" id="CADCTV010000873">
    <property type="protein sequence ID" value="CAA9366915.1"/>
    <property type="molecule type" value="Genomic_DNA"/>
</dbReference>
<dbReference type="AlphaFoldDB" id="A0A6J4MRN7"/>
<organism evidence="2">
    <name type="scientific">uncultured Gemmatimonadota bacterium</name>
    <dbReference type="NCBI Taxonomy" id="203437"/>
    <lineage>
        <taxon>Bacteria</taxon>
        <taxon>Pseudomonadati</taxon>
        <taxon>Gemmatimonadota</taxon>
        <taxon>environmental samples</taxon>
    </lineage>
</organism>
<accession>A0A6J4MRN7</accession>
<evidence type="ECO:0000313" key="2">
    <source>
        <dbReference type="EMBL" id="CAA9366915.1"/>
    </source>
</evidence>
<gene>
    <name evidence="2" type="ORF">AVDCRST_MAG89-4176</name>
</gene>
<feature type="compositionally biased region" description="Basic residues" evidence="1">
    <location>
        <begin position="69"/>
        <end position="79"/>
    </location>
</feature>
<name>A0A6J4MRN7_9BACT</name>